<name>A0A8K0WUD9_9HYPO</name>
<gene>
    <name evidence="1" type="ORF">B0I35DRAFT_350840</name>
</gene>
<evidence type="ECO:0000313" key="1">
    <source>
        <dbReference type="EMBL" id="KAH7322475.1"/>
    </source>
</evidence>
<organism evidence="1 2">
    <name type="scientific">Stachybotrys elegans</name>
    <dbReference type="NCBI Taxonomy" id="80388"/>
    <lineage>
        <taxon>Eukaryota</taxon>
        <taxon>Fungi</taxon>
        <taxon>Dikarya</taxon>
        <taxon>Ascomycota</taxon>
        <taxon>Pezizomycotina</taxon>
        <taxon>Sordariomycetes</taxon>
        <taxon>Hypocreomycetidae</taxon>
        <taxon>Hypocreales</taxon>
        <taxon>Stachybotryaceae</taxon>
        <taxon>Stachybotrys</taxon>
    </lineage>
</organism>
<protein>
    <submittedName>
        <fullName evidence="1">Uncharacterized protein</fullName>
    </submittedName>
</protein>
<dbReference type="EMBL" id="JAGPNK010000004">
    <property type="protein sequence ID" value="KAH7322475.1"/>
    <property type="molecule type" value="Genomic_DNA"/>
</dbReference>
<proteinExistence type="predicted"/>
<accession>A0A8K0WUD9</accession>
<evidence type="ECO:0000313" key="2">
    <source>
        <dbReference type="Proteomes" id="UP000813444"/>
    </source>
</evidence>
<comment type="caution">
    <text evidence="1">The sequence shown here is derived from an EMBL/GenBank/DDBJ whole genome shotgun (WGS) entry which is preliminary data.</text>
</comment>
<dbReference type="Proteomes" id="UP000813444">
    <property type="component" value="Unassembled WGS sequence"/>
</dbReference>
<reference evidence="1" key="1">
    <citation type="journal article" date="2021" name="Nat. Commun.">
        <title>Genetic determinants of endophytism in the Arabidopsis root mycobiome.</title>
        <authorList>
            <person name="Mesny F."/>
            <person name="Miyauchi S."/>
            <person name="Thiergart T."/>
            <person name="Pickel B."/>
            <person name="Atanasova L."/>
            <person name="Karlsson M."/>
            <person name="Huettel B."/>
            <person name="Barry K.W."/>
            <person name="Haridas S."/>
            <person name="Chen C."/>
            <person name="Bauer D."/>
            <person name="Andreopoulos W."/>
            <person name="Pangilinan J."/>
            <person name="LaButti K."/>
            <person name="Riley R."/>
            <person name="Lipzen A."/>
            <person name="Clum A."/>
            <person name="Drula E."/>
            <person name="Henrissat B."/>
            <person name="Kohler A."/>
            <person name="Grigoriev I.V."/>
            <person name="Martin F.M."/>
            <person name="Hacquard S."/>
        </authorList>
    </citation>
    <scope>NUCLEOTIDE SEQUENCE</scope>
    <source>
        <strain evidence="1">MPI-CAGE-CH-0235</strain>
    </source>
</reference>
<dbReference type="AlphaFoldDB" id="A0A8K0WUD9"/>
<sequence>MDIAEPRQLSIDSLDGPHRDILERAISRVLATDVAEHTFAQIIDGLPTSRVAKEEASGLPHGHPLRYTHTELCAGIREKTQDLWNQFSMSDINLDAQLLFAYRAASPGSRAFNTRLIELAAVAIHKLAVKLFQRDDSLHKEDGIADWAPPRTDELYWRWNPDGPLPTLFVHEWYRDCEQYPDGIADVVGYWAESRIFGGVVLFDRHESKDGTSSDDIYIHPSRESLTYRICQLLPGQKQALLAFLAKPESQPNPLPILVDMNNGKRIDPEEPIEETRVYRDIWERKYDPDSHGEGRLRTVWDRKDYPTWDDKMDALCRAKARQRGG</sequence>
<keyword evidence="2" id="KW-1185">Reference proteome</keyword>
<dbReference type="OrthoDB" id="5346581at2759"/>